<comment type="similarity">
    <text evidence="1">Belongs to the UPF0312 family.</text>
</comment>
<evidence type="ECO:0000313" key="3">
    <source>
        <dbReference type="EMBL" id="APF41402.1"/>
    </source>
</evidence>
<feature type="domain" description="Lipid/polyisoprenoid-binding YceI-like" evidence="2">
    <location>
        <begin position="8"/>
        <end position="175"/>
    </location>
</feature>
<dbReference type="Proteomes" id="UP000183530">
    <property type="component" value="Chromosome"/>
</dbReference>
<dbReference type="STRING" id="556325.BHE16_10835"/>
<evidence type="ECO:0000259" key="2">
    <source>
        <dbReference type="SMART" id="SM00867"/>
    </source>
</evidence>
<dbReference type="PANTHER" id="PTHR34406">
    <property type="entry name" value="PROTEIN YCEI"/>
    <property type="match status" value="1"/>
</dbReference>
<dbReference type="SMART" id="SM00867">
    <property type="entry name" value="YceI"/>
    <property type="match status" value="1"/>
</dbReference>
<evidence type="ECO:0000256" key="1">
    <source>
        <dbReference type="ARBA" id="ARBA00008812"/>
    </source>
</evidence>
<dbReference type="PANTHER" id="PTHR34406:SF1">
    <property type="entry name" value="PROTEIN YCEI"/>
    <property type="match status" value="1"/>
</dbReference>
<gene>
    <name evidence="3" type="ORF">BHE16_10835</name>
</gene>
<reference evidence="3 4" key="1">
    <citation type="submission" date="2016-11" db="EMBL/GenBank/DDBJ databases">
        <title>Genome sequencing of Zhihengliuella aestuarii B18 antagonistic to Plasmodiophora brassicae.</title>
        <authorList>
            <person name="Luo Y."/>
        </authorList>
    </citation>
    <scope>NUCLEOTIDE SEQUENCE [LARGE SCALE GENOMIC DNA]</scope>
    <source>
        <strain evidence="3 4">B18</strain>
    </source>
</reference>
<dbReference type="EMBL" id="CP018135">
    <property type="protein sequence ID" value="APF41402.1"/>
    <property type="molecule type" value="Genomic_DNA"/>
</dbReference>
<organism evidence="3 4">
    <name type="scientific">Neomicrococcus aestuarii</name>
    <dbReference type="NCBI Taxonomy" id="556325"/>
    <lineage>
        <taxon>Bacteria</taxon>
        <taxon>Bacillati</taxon>
        <taxon>Actinomycetota</taxon>
        <taxon>Actinomycetes</taxon>
        <taxon>Micrococcales</taxon>
        <taxon>Micrococcaceae</taxon>
        <taxon>Neomicrococcus</taxon>
    </lineage>
</organism>
<dbReference type="Pfam" id="PF04264">
    <property type="entry name" value="YceI"/>
    <property type="match status" value="1"/>
</dbReference>
<keyword evidence="4" id="KW-1185">Reference proteome</keyword>
<dbReference type="RefSeq" id="WP_071894872.1">
    <property type="nucleotide sequence ID" value="NZ_CP018135.1"/>
</dbReference>
<dbReference type="AlphaFoldDB" id="A0A1L2ZQW4"/>
<proteinExistence type="inferred from homology"/>
<accession>A0A1L2ZQW4</accession>
<evidence type="ECO:0000313" key="4">
    <source>
        <dbReference type="Proteomes" id="UP000183530"/>
    </source>
</evidence>
<protein>
    <submittedName>
        <fullName evidence="3">Polyisoprenoid-binding protein</fullName>
    </submittedName>
</protein>
<dbReference type="OrthoDB" id="9811006at2"/>
<dbReference type="InterPro" id="IPR007372">
    <property type="entry name" value="Lipid/polyisoprenoid-bd_YceI"/>
</dbReference>
<name>A0A1L2ZQW4_9MICC</name>
<dbReference type="InterPro" id="IPR036761">
    <property type="entry name" value="TTHA0802/YceI-like_sf"/>
</dbReference>
<dbReference type="Gene3D" id="2.40.128.110">
    <property type="entry name" value="Lipid/polyisoprenoid-binding, YceI-like"/>
    <property type="match status" value="1"/>
</dbReference>
<dbReference type="KEGG" id="nae:BHE16_10835"/>
<dbReference type="SUPFAM" id="SSF101874">
    <property type="entry name" value="YceI-like"/>
    <property type="match status" value="1"/>
</dbReference>
<sequence length="178" mass="18801">MTALATGTWTLDMSHTDIAFVVRHAGISKVRGKFTSAEGTLEVAETVADSSVNVTIDAASFNSGDEGRDGHVKSADFFDVETFSTLKFVSTGVSGHDEEFELTGDLTIRDETHPVTLKVTSEGVAVDPFGATRAAFSGKTTISRKQWGLTWNAALEAGGVLVSDKVVLEIDAAFVKAA</sequence>